<dbReference type="Proteomes" id="UP001207468">
    <property type="component" value="Unassembled WGS sequence"/>
</dbReference>
<gene>
    <name evidence="1" type="ORF">F5148DRAFT_1284403</name>
</gene>
<evidence type="ECO:0000313" key="1">
    <source>
        <dbReference type="EMBL" id="KAI9508146.1"/>
    </source>
</evidence>
<comment type="caution">
    <text evidence="1">The sequence shown here is derived from an EMBL/GenBank/DDBJ whole genome shotgun (WGS) entry which is preliminary data.</text>
</comment>
<keyword evidence="2" id="KW-1185">Reference proteome</keyword>
<evidence type="ECO:0000313" key="2">
    <source>
        <dbReference type="Proteomes" id="UP001207468"/>
    </source>
</evidence>
<sequence length="82" mass="9093">MVEETDYAVELNNFLQQHPTGNLTPYFRYAMTQEGKNHNAVHTAKVIFRGATYGEGTGNDKGTAKRAAAKQALEHFKTYGVS</sequence>
<organism evidence="1 2">
    <name type="scientific">Russula earlei</name>
    <dbReference type="NCBI Taxonomy" id="71964"/>
    <lineage>
        <taxon>Eukaryota</taxon>
        <taxon>Fungi</taxon>
        <taxon>Dikarya</taxon>
        <taxon>Basidiomycota</taxon>
        <taxon>Agaricomycotina</taxon>
        <taxon>Agaricomycetes</taxon>
        <taxon>Russulales</taxon>
        <taxon>Russulaceae</taxon>
        <taxon>Russula</taxon>
    </lineage>
</organism>
<accession>A0ACC0U9M3</accession>
<protein>
    <submittedName>
        <fullName evidence="1">Uncharacterized protein</fullName>
    </submittedName>
</protein>
<name>A0ACC0U9M3_9AGAM</name>
<reference evidence="1" key="1">
    <citation type="submission" date="2021-03" db="EMBL/GenBank/DDBJ databases">
        <title>Evolutionary priming and transition to the ectomycorrhizal habit in an iconic lineage of mushroom-forming fungi: is preadaptation a requirement?</title>
        <authorList>
            <consortium name="DOE Joint Genome Institute"/>
            <person name="Looney B.P."/>
            <person name="Miyauchi S."/>
            <person name="Morin E."/>
            <person name="Drula E."/>
            <person name="Courty P.E."/>
            <person name="Chicoki N."/>
            <person name="Fauchery L."/>
            <person name="Kohler A."/>
            <person name="Kuo A."/>
            <person name="LaButti K."/>
            <person name="Pangilinan J."/>
            <person name="Lipzen A."/>
            <person name="Riley R."/>
            <person name="Andreopoulos W."/>
            <person name="He G."/>
            <person name="Johnson J."/>
            <person name="Barry K.W."/>
            <person name="Grigoriev I.V."/>
            <person name="Nagy L."/>
            <person name="Hibbett D."/>
            <person name="Henrissat B."/>
            <person name="Matheny P.B."/>
            <person name="Labbe J."/>
            <person name="Martin A.F."/>
        </authorList>
    </citation>
    <scope>NUCLEOTIDE SEQUENCE</scope>
    <source>
        <strain evidence="1">BPL698</strain>
    </source>
</reference>
<dbReference type="EMBL" id="JAGFNK010000100">
    <property type="protein sequence ID" value="KAI9508146.1"/>
    <property type="molecule type" value="Genomic_DNA"/>
</dbReference>
<proteinExistence type="predicted"/>